<keyword evidence="1" id="KW-0472">Membrane</keyword>
<evidence type="ECO:0000313" key="2">
    <source>
        <dbReference type="EMBL" id="WGT46301.1"/>
    </source>
</evidence>
<feature type="transmembrane region" description="Helical" evidence="1">
    <location>
        <begin position="173"/>
        <end position="192"/>
    </location>
</feature>
<reference evidence="2 3" key="1">
    <citation type="journal article" date="2008" name="Int. J. Syst. Evol. Microbiol.">
        <title>Tessaracoccus flavescens sp. nov., isolated from marine sediment.</title>
        <authorList>
            <person name="Lee D.W."/>
            <person name="Lee S.D."/>
        </authorList>
    </citation>
    <scope>NUCLEOTIDE SEQUENCE [LARGE SCALE GENOMIC DNA]</scope>
    <source>
        <strain evidence="2 3">T21</strain>
    </source>
</reference>
<evidence type="ECO:0000313" key="3">
    <source>
        <dbReference type="Proteomes" id="UP001244136"/>
    </source>
</evidence>
<accession>A0ABY8PV98</accession>
<dbReference type="CDD" id="cd03498">
    <property type="entry name" value="SQR_TypeB_2_TM"/>
    <property type="match status" value="1"/>
</dbReference>
<dbReference type="Proteomes" id="UP001244136">
    <property type="component" value="Chromosome"/>
</dbReference>
<dbReference type="SUPFAM" id="SSF81343">
    <property type="entry name" value="Fumarate reductase respiratory complex transmembrane subunits"/>
    <property type="match status" value="1"/>
</dbReference>
<protein>
    <submittedName>
        <fullName evidence="2">Succinate dehydrogenase cytochrome b subunit</fullName>
    </submittedName>
</protein>
<feature type="transmembrane region" description="Helical" evidence="1">
    <location>
        <begin position="213"/>
        <end position="238"/>
    </location>
</feature>
<feature type="transmembrane region" description="Helical" evidence="1">
    <location>
        <begin position="20"/>
        <end position="39"/>
    </location>
</feature>
<evidence type="ECO:0000256" key="1">
    <source>
        <dbReference type="SAM" id="Phobius"/>
    </source>
</evidence>
<dbReference type="InterPro" id="IPR034804">
    <property type="entry name" value="SQR/QFR_C/D"/>
</dbReference>
<keyword evidence="3" id="KW-1185">Reference proteome</keyword>
<proteinExistence type="predicted"/>
<sequence>MATTLTIHQRALRSTVVKKVIMAVSGLIMIVFLLVHMYGNLKMFVSPEAYDHYAHWLKGLAENGIDHEGGIMYPLMPAGQFIIVFRAVMLVAVGAHVWAAATLSRQTIANRGDKYVNYKRQASTYSVRTMRWGGVIVLAFIIFHLLQFTIIPAQFGETDPAKPSVMVHYAFEQWWMVLIYAICMVLICMHVRHGFFSAFNTLGGNTSPNARKVLNVLGIIVAVALFVGFMSMPIAILIGVI</sequence>
<dbReference type="Gene3D" id="1.20.1300.10">
    <property type="entry name" value="Fumarate reductase/succinate dehydrogenase, transmembrane subunit"/>
    <property type="match status" value="1"/>
</dbReference>
<gene>
    <name evidence="2" type="ORF">QH948_09040</name>
</gene>
<name>A0ABY8PV98_9ACTN</name>
<feature type="transmembrane region" description="Helical" evidence="1">
    <location>
        <begin position="81"/>
        <end position="101"/>
    </location>
</feature>
<dbReference type="InterPro" id="IPR011138">
    <property type="entry name" value="Cytochrome_b-558"/>
</dbReference>
<keyword evidence="1" id="KW-0812">Transmembrane</keyword>
<feature type="transmembrane region" description="Helical" evidence="1">
    <location>
        <begin position="132"/>
        <end position="153"/>
    </location>
</feature>
<keyword evidence="1" id="KW-1133">Transmembrane helix</keyword>
<organism evidence="2 3">
    <name type="scientific">Tessaracoccus lacteus</name>
    <dbReference type="NCBI Taxonomy" id="3041766"/>
    <lineage>
        <taxon>Bacteria</taxon>
        <taxon>Bacillati</taxon>
        <taxon>Actinomycetota</taxon>
        <taxon>Actinomycetes</taxon>
        <taxon>Propionibacteriales</taxon>
        <taxon>Propionibacteriaceae</taxon>
        <taxon>Tessaracoccus</taxon>
    </lineage>
</organism>
<dbReference type="RefSeq" id="WP_281144105.1">
    <property type="nucleotide sequence ID" value="NZ_CP123967.1"/>
</dbReference>
<dbReference type="NCBIfam" id="TIGR02046">
    <property type="entry name" value="sdhC_b558_fam"/>
    <property type="match status" value="1"/>
</dbReference>
<dbReference type="EMBL" id="CP123967">
    <property type="protein sequence ID" value="WGT46301.1"/>
    <property type="molecule type" value="Genomic_DNA"/>
</dbReference>